<organism evidence="1 2">
    <name type="scientific">Racocetra fulgida</name>
    <dbReference type="NCBI Taxonomy" id="60492"/>
    <lineage>
        <taxon>Eukaryota</taxon>
        <taxon>Fungi</taxon>
        <taxon>Fungi incertae sedis</taxon>
        <taxon>Mucoromycota</taxon>
        <taxon>Glomeromycotina</taxon>
        <taxon>Glomeromycetes</taxon>
        <taxon>Diversisporales</taxon>
        <taxon>Gigasporaceae</taxon>
        <taxon>Racocetra</taxon>
    </lineage>
</organism>
<dbReference type="AlphaFoldDB" id="A0A9N9D1C1"/>
<dbReference type="OrthoDB" id="25129at2759"/>
<protein>
    <submittedName>
        <fullName evidence="1">6338_t:CDS:1</fullName>
    </submittedName>
</protein>
<accession>A0A9N9D1C1</accession>
<reference evidence="1" key="1">
    <citation type="submission" date="2021-06" db="EMBL/GenBank/DDBJ databases">
        <authorList>
            <person name="Kallberg Y."/>
            <person name="Tangrot J."/>
            <person name="Rosling A."/>
        </authorList>
    </citation>
    <scope>NUCLEOTIDE SEQUENCE</scope>
    <source>
        <strain evidence="1">IN212</strain>
    </source>
</reference>
<comment type="caution">
    <text evidence="1">The sequence shown here is derived from an EMBL/GenBank/DDBJ whole genome shotgun (WGS) entry which is preliminary data.</text>
</comment>
<sequence length="70" mass="7691">MDKLRSANSKGEKVLVGFSGGPSSRAMLQLLSNYNEVLPNEISKKPLFTEVLVCHIDESPIFGLDDSDDH</sequence>
<gene>
    <name evidence="1" type="ORF">RFULGI_LOCUS7439</name>
</gene>
<dbReference type="Proteomes" id="UP000789396">
    <property type="component" value="Unassembled WGS sequence"/>
</dbReference>
<name>A0A9N9D1C1_9GLOM</name>
<keyword evidence="2" id="KW-1185">Reference proteome</keyword>
<evidence type="ECO:0000313" key="1">
    <source>
        <dbReference type="EMBL" id="CAG8623335.1"/>
    </source>
</evidence>
<proteinExistence type="predicted"/>
<feature type="non-terminal residue" evidence="1">
    <location>
        <position position="70"/>
    </location>
</feature>
<evidence type="ECO:0000313" key="2">
    <source>
        <dbReference type="Proteomes" id="UP000789396"/>
    </source>
</evidence>
<dbReference type="SUPFAM" id="SSF52402">
    <property type="entry name" value="Adenine nucleotide alpha hydrolases-like"/>
    <property type="match status" value="1"/>
</dbReference>
<dbReference type="InterPro" id="IPR014729">
    <property type="entry name" value="Rossmann-like_a/b/a_fold"/>
</dbReference>
<dbReference type="Gene3D" id="3.40.50.620">
    <property type="entry name" value="HUPs"/>
    <property type="match status" value="1"/>
</dbReference>
<dbReference type="EMBL" id="CAJVPZ010010789">
    <property type="protein sequence ID" value="CAG8623335.1"/>
    <property type="molecule type" value="Genomic_DNA"/>
</dbReference>